<protein>
    <recommendedName>
        <fullName evidence="2">4Fe-4S ferredoxin-type domain-containing protein</fullName>
    </recommendedName>
</protein>
<evidence type="ECO:0000313" key="1">
    <source>
        <dbReference type="EMBL" id="SVD34312.1"/>
    </source>
</evidence>
<dbReference type="EMBL" id="UINC01144660">
    <property type="protein sequence ID" value="SVD34312.1"/>
    <property type="molecule type" value="Genomic_DNA"/>
</dbReference>
<accession>A0A382UJI8</accession>
<proteinExistence type="predicted"/>
<name>A0A382UJI8_9ZZZZ</name>
<feature type="non-terminal residue" evidence="1">
    <location>
        <position position="80"/>
    </location>
</feature>
<organism evidence="1">
    <name type="scientific">marine metagenome</name>
    <dbReference type="NCBI Taxonomy" id="408172"/>
    <lineage>
        <taxon>unclassified sequences</taxon>
        <taxon>metagenomes</taxon>
        <taxon>ecological metagenomes</taxon>
    </lineage>
</organism>
<gene>
    <name evidence="1" type="ORF">METZ01_LOCUS387166</name>
</gene>
<reference evidence="1" key="1">
    <citation type="submission" date="2018-05" db="EMBL/GenBank/DDBJ databases">
        <authorList>
            <person name="Lanie J.A."/>
            <person name="Ng W.-L."/>
            <person name="Kazmierczak K.M."/>
            <person name="Andrzejewski T.M."/>
            <person name="Davidsen T.M."/>
            <person name="Wayne K.J."/>
            <person name="Tettelin H."/>
            <person name="Glass J.I."/>
            <person name="Rusch D."/>
            <person name="Podicherti R."/>
            <person name="Tsui H.-C.T."/>
            <person name="Winkler M.E."/>
        </authorList>
    </citation>
    <scope>NUCLEOTIDE SEQUENCE</scope>
</reference>
<evidence type="ECO:0008006" key="2">
    <source>
        <dbReference type="Google" id="ProtNLM"/>
    </source>
</evidence>
<dbReference type="SUPFAM" id="SSF46548">
    <property type="entry name" value="alpha-helical ferredoxin"/>
    <property type="match status" value="1"/>
</dbReference>
<dbReference type="AlphaFoldDB" id="A0A382UJI8"/>
<sequence>MADHKYEKWIQKDHAIIEGIDVSGEWNKMYEPREIMEYDLTYMDKVTELEGGESMGWCYECAKCIGVCPVDNVGSYGPRK</sequence>